<sequence>MLLFTYSSLISQNETNLWYFGEKSGMGFVFDGETQVKYDGEMIAKDACVTISNRKGELLFYSNGINIWNKNHNIMINGVLVDPISTGGVLNPNISPDVLFNIIIVPLIKTKNIYYVFTTSSYFGLRYSIIDMNLNNGLGKVIEKNISLLEGDGVGKLSAVHNNDGESIWLMTTKKNINNEYTSFYAFNIIPDGRIESPVITDGLFYNGVQEGAMKFSPDGKKIACANYREQELSNHLAVFDFNSINGTVSNKRNLLTSLSFFEVVSVNGLEFSNDSNFLYATLIRQGMFNENTANFQPDSVRKNLLYQYDLSNANPLENAIVLHEETNNLSAGALQLANNGKIYRALSINLNEGTEYLGEIVKPNNYGVSSNYIHNSINLLPNKSRLGLPSFIQSYFRTRILGENGCVGIPLSFEVDTYSNIESISWDFDDGNTSNDILPDHVYTKEGMYNIVANIRINGRYIKVNKRVNISQVPNLKEDQQLIQCDDDADGISTFNLFNIRDNITKPELNEDLFFYESKRDRDLDINRIAEPDIYVNKRPNQVIFITAVNEKGCFDVCSFKLNTVKTNLGEISEVSACGFLEAGTDDLVGLFSLGFEKDFIRSKLNLANTDIIRYFPSFNDAQITENEIASRFYTSKASEIWVRVDKSDLSCSGIVPLTLIVNRLPIIDLEDTYVICEDSLVKISGNSINNRFEWIDSNDNIVSTDKDFYTSIPDTYTHIAYNLNNNGLECSNSKTFSVVKSEALIFDKIETIVEGGKNSVKVSIVGNEDYQYSINGISFVGTSNKHTFYNVPSGINTIYVKDSTPCNKITKKQIFILGYPKFFTPNNDGINDLWEVRGIDETQYRLIKINIFNRYGKFITALNSDRNFTWDGTINGEKLPSNDYWFTIELIKYDKSILKKNGHFSLIR</sequence>
<evidence type="ECO:0000313" key="2">
    <source>
        <dbReference type="EMBL" id="KJD33150.1"/>
    </source>
</evidence>
<dbReference type="Proteomes" id="UP000032361">
    <property type="component" value="Unassembled WGS sequence"/>
</dbReference>
<evidence type="ECO:0000313" key="3">
    <source>
        <dbReference type="Proteomes" id="UP000032361"/>
    </source>
</evidence>
<protein>
    <recommendedName>
        <fullName evidence="1">PKD domain-containing protein</fullName>
    </recommendedName>
</protein>
<proteinExistence type="predicted"/>
<dbReference type="STRING" id="1382798.PK35_09375"/>
<name>A0A0D7W1Y9_9FLAO</name>
<dbReference type="SUPFAM" id="SSF49299">
    <property type="entry name" value="PKD domain"/>
    <property type="match status" value="1"/>
</dbReference>
<dbReference type="Gene3D" id="2.60.40.10">
    <property type="entry name" value="Immunoglobulins"/>
    <property type="match status" value="1"/>
</dbReference>
<dbReference type="InterPro" id="IPR013783">
    <property type="entry name" value="Ig-like_fold"/>
</dbReference>
<dbReference type="NCBIfam" id="TIGR04131">
    <property type="entry name" value="Bac_Flav_CTERM"/>
    <property type="match status" value="1"/>
</dbReference>
<gene>
    <name evidence="2" type="ORF">PK35_09375</name>
</gene>
<dbReference type="CDD" id="cd00146">
    <property type="entry name" value="PKD"/>
    <property type="match status" value="1"/>
</dbReference>
<keyword evidence="3" id="KW-1185">Reference proteome</keyword>
<dbReference type="AlphaFoldDB" id="A0A0D7W1Y9"/>
<dbReference type="EMBL" id="JTDV01000005">
    <property type="protein sequence ID" value="KJD33150.1"/>
    <property type="molecule type" value="Genomic_DNA"/>
</dbReference>
<accession>A0A0D7W1Y9</accession>
<comment type="caution">
    <text evidence="2">The sequence shown here is derived from an EMBL/GenBank/DDBJ whole genome shotgun (WGS) entry which is preliminary data.</text>
</comment>
<reference evidence="2 3" key="1">
    <citation type="journal article" date="2015" name="Antonie Van Leeuwenhoek">
        <title>Tamlana nanhaiensis sp. nov., isolated from surface seawater collected from the South China Sea.</title>
        <authorList>
            <person name="Liu X."/>
            <person name="Lai Q."/>
            <person name="Du Y."/>
            <person name="Li G."/>
            <person name="Sun F."/>
            <person name="Shao Z."/>
        </authorList>
    </citation>
    <scope>NUCLEOTIDE SEQUENCE [LARGE SCALE GENOMIC DNA]</scope>
    <source>
        <strain evidence="2 3">FHC16</strain>
    </source>
</reference>
<feature type="domain" description="PKD" evidence="1">
    <location>
        <begin position="405"/>
        <end position="452"/>
    </location>
</feature>
<dbReference type="PROSITE" id="PS50093">
    <property type="entry name" value="PKD"/>
    <property type="match status" value="1"/>
</dbReference>
<dbReference type="InterPro" id="IPR000601">
    <property type="entry name" value="PKD_dom"/>
</dbReference>
<organism evidence="2 3">
    <name type="scientific">Neotamlana nanhaiensis</name>
    <dbReference type="NCBI Taxonomy" id="1382798"/>
    <lineage>
        <taxon>Bacteria</taxon>
        <taxon>Pseudomonadati</taxon>
        <taxon>Bacteroidota</taxon>
        <taxon>Flavobacteriia</taxon>
        <taxon>Flavobacteriales</taxon>
        <taxon>Flavobacteriaceae</taxon>
        <taxon>Neotamlana</taxon>
    </lineage>
</organism>
<evidence type="ECO:0000259" key="1">
    <source>
        <dbReference type="PROSITE" id="PS50093"/>
    </source>
</evidence>
<dbReference type="Pfam" id="PF18911">
    <property type="entry name" value="PKD_4"/>
    <property type="match status" value="1"/>
</dbReference>
<dbReference type="Pfam" id="PF13585">
    <property type="entry name" value="CHU_C"/>
    <property type="match status" value="1"/>
</dbReference>
<dbReference type="PATRIC" id="fig|1382798.3.peg.3225"/>
<dbReference type="SUPFAM" id="SSF75011">
    <property type="entry name" value="3-carboxy-cis,cis-mucoante lactonizing enzyme"/>
    <property type="match status" value="1"/>
</dbReference>
<dbReference type="InterPro" id="IPR035986">
    <property type="entry name" value="PKD_dom_sf"/>
</dbReference>
<dbReference type="InterPro" id="IPR026341">
    <property type="entry name" value="T9SS_type_B"/>
</dbReference>